<feature type="domain" description="Transposase (putative) YhgA-like" evidence="2">
    <location>
        <begin position="8"/>
        <end position="77"/>
    </location>
</feature>
<reference evidence="3" key="1">
    <citation type="submission" date="2023-11" db="EMBL/GenBank/DDBJ databases">
        <title>Detection of rare carbapenemases in Enterobacterales - comparison of two colorimetric and two CIM-based carbapenemase assays.</title>
        <authorList>
            <person name="Schaffarczyk L."/>
            <person name="Noster J."/>
            <person name="Stelzer Y."/>
            <person name="Sattler J."/>
            <person name="Gatermann S."/>
            <person name="Hamprecht A."/>
        </authorList>
    </citation>
    <scope>NUCLEOTIDE SEQUENCE</scope>
    <source>
        <strain evidence="3">CIM-Cont-037</strain>
    </source>
</reference>
<dbReference type="GO" id="GO:1990238">
    <property type="term" value="F:double-stranded DNA endonuclease activity"/>
    <property type="evidence" value="ECO:0007669"/>
    <property type="project" value="TreeGrafter"/>
</dbReference>
<evidence type="ECO:0000256" key="1">
    <source>
        <dbReference type="ARBA" id="ARBA00009787"/>
    </source>
</evidence>
<comment type="similarity">
    <text evidence="1">Belongs to the Rpn/YhgA-like nuclease family.</text>
</comment>
<evidence type="ECO:0000313" key="3">
    <source>
        <dbReference type="EMBL" id="MDX7018204.1"/>
    </source>
</evidence>
<dbReference type="InterPro" id="IPR006842">
    <property type="entry name" value="Transposase_31"/>
</dbReference>
<dbReference type="EMBL" id="JAWZZT010000642">
    <property type="protein sequence ID" value="MDX7018204.1"/>
    <property type="molecule type" value="Genomic_DNA"/>
</dbReference>
<feature type="non-terminal residue" evidence="3">
    <location>
        <position position="77"/>
    </location>
</feature>
<comment type="caution">
    <text evidence="3">The sequence shown here is derived from an EMBL/GenBank/DDBJ whole genome shotgun (WGS) entry which is preliminary data.</text>
</comment>
<dbReference type="Proteomes" id="UP001279012">
    <property type="component" value="Unassembled WGS sequence"/>
</dbReference>
<proteinExistence type="inferred from homology"/>
<protein>
    <submittedName>
        <fullName evidence="3">Rpn family recombination-promoting nuclease/putative transposase</fullName>
    </submittedName>
</protein>
<dbReference type="AlphaFoldDB" id="A0AAW9EBX9"/>
<accession>A0AAW9EBX9</accession>
<dbReference type="Pfam" id="PF04754">
    <property type="entry name" value="Transposase_31"/>
    <property type="match status" value="1"/>
</dbReference>
<dbReference type="GO" id="GO:0006310">
    <property type="term" value="P:DNA recombination"/>
    <property type="evidence" value="ECO:0007669"/>
    <property type="project" value="TreeGrafter"/>
</dbReference>
<gene>
    <name evidence="3" type="ORF">SJ059_27660</name>
</gene>
<dbReference type="PANTHER" id="PTHR34611:SF2">
    <property type="entry name" value="INACTIVE RECOMBINATION-PROMOTING NUCLEASE-LIKE PROTEIN RPNE-RELATED"/>
    <property type="match status" value="1"/>
</dbReference>
<dbReference type="InterPro" id="IPR010106">
    <property type="entry name" value="RpnA"/>
</dbReference>
<dbReference type="NCBIfam" id="TIGR01784">
    <property type="entry name" value="T_den_put_tspse"/>
    <property type="match status" value="1"/>
</dbReference>
<sequence length="77" mass="8758">MQKPTTSTPHDAVFKKFLGHPDTVRDFLDTYLPASLHELCDLDTLKLEPGSFIEEDLRASYSDVLWSLKTRTGKGYI</sequence>
<evidence type="ECO:0000313" key="4">
    <source>
        <dbReference type="Proteomes" id="UP001279012"/>
    </source>
</evidence>
<dbReference type="PANTHER" id="PTHR34611">
    <property type="match status" value="1"/>
</dbReference>
<evidence type="ECO:0000259" key="2">
    <source>
        <dbReference type="Pfam" id="PF04754"/>
    </source>
</evidence>
<name>A0AAW9EBX9_KLEAE</name>
<dbReference type="InterPro" id="IPR051699">
    <property type="entry name" value="Rpn/YhgA-like_nuclease"/>
</dbReference>
<organism evidence="3 4">
    <name type="scientific">Klebsiella aerogenes</name>
    <name type="common">Enterobacter aerogenes</name>
    <dbReference type="NCBI Taxonomy" id="548"/>
    <lineage>
        <taxon>Bacteria</taxon>
        <taxon>Pseudomonadati</taxon>
        <taxon>Pseudomonadota</taxon>
        <taxon>Gammaproteobacteria</taxon>
        <taxon>Enterobacterales</taxon>
        <taxon>Enterobacteriaceae</taxon>
        <taxon>Klebsiella/Raoultella group</taxon>
        <taxon>Klebsiella</taxon>
    </lineage>
</organism>